<reference evidence="2 3" key="1">
    <citation type="submission" date="2019-05" db="EMBL/GenBank/DDBJ databases">
        <title>Another draft genome of Portunus trituberculatus and its Hox gene families provides insights of decapod evolution.</title>
        <authorList>
            <person name="Jeong J.-H."/>
            <person name="Song I."/>
            <person name="Kim S."/>
            <person name="Choi T."/>
            <person name="Kim D."/>
            <person name="Ryu S."/>
            <person name="Kim W."/>
        </authorList>
    </citation>
    <scope>NUCLEOTIDE SEQUENCE [LARGE SCALE GENOMIC DNA]</scope>
    <source>
        <tissue evidence="2">Muscle</tissue>
    </source>
</reference>
<gene>
    <name evidence="2" type="ORF">E2C01_053212</name>
</gene>
<organism evidence="2 3">
    <name type="scientific">Portunus trituberculatus</name>
    <name type="common">Swimming crab</name>
    <name type="synonym">Neptunus trituberculatus</name>
    <dbReference type="NCBI Taxonomy" id="210409"/>
    <lineage>
        <taxon>Eukaryota</taxon>
        <taxon>Metazoa</taxon>
        <taxon>Ecdysozoa</taxon>
        <taxon>Arthropoda</taxon>
        <taxon>Crustacea</taxon>
        <taxon>Multicrustacea</taxon>
        <taxon>Malacostraca</taxon>
        <taxon>Eumalacostraca</taxon>
        <taxon>Eucarida</taxon>
        <taxon>Decapoda</taxon>
        <taxon>Pleocyemata</taxon>
        <taxon>Brachyura</taxon>
        <taxon>Eubrachyura</taxon>
        <taxon>Portunoidea</taxon>
        <taxon>Portunidae</taxon>
        <taxon>Portuninae</taxon>
        <taxon>Portunus</taxon>
    </lineage>
</organism>
<dbReference type="AlphaFoldDB" id="A0A5B7GNV8"/>
<dbReference type="Proteomes" id="UP000324222">
    <property type="component" value="Unassembled WGS sequence"/>
</dbReference>
<proteinExistence type="predicted"/>
<evidence type="ECO:0000313" key="3">
    <source>
        <dbReference type="Proteomes" id="UP000324222"/>
    </source>
</evidence>
<evidence type="ECO:0000313" key="2">
    <source>
        <dbReference type="EMBL" id="MPC59196.1"/>
    </source>
</evidence>
<comment type="caution">
    <text evidence="2">The sequence shown here is derived from an EMBL/GenBank/DDBJ whole genome shotgun (WGS) entry which is preliminary data.</text>
</comment>
<accession>A0A5B7GNV8</accession>
<name>A0A5B7GNV8_PORTR</name>
<dbReference type="EMBL" id="VSRR010016344">
    <property type="protein sequence ID" value="MPC59196.1"/>
    <property type="molecule type" value="Genomic_DNA"/>
</dbReference>
<keyword evidence="3" id="KW-1185">Reference proteome</keyword>
<feature type="compositionally biased region" description="Pro residues" evidence="1">
    <location>
        <begin position="59"/>
        <end position="71"/>
    </location>
</feature>
<sequence>MYFFPRVCNCIAGISSLRIPAAPDASSASSYKESAVSEKCSWCRLKPPGLPSRRKETLTPPPVALPQPPPHTSLCRRHPPAASPTLH</sequence>
<feature type="region of interest" description="Disordered" evidence="1">
    <location>
        <begin position="48"/>
        <end position="87"/>
    </location>
</feature>
<protein>
    <submittedName>
        <fullName evidence="2">Uncharacterized protein</fullName>
    </submittedName>
</protein>
<evidence type="ECO:0000256" key="1">
    <source>
        <dbReference type="SAM" id="MobiDB-lite"/>
    </source>
</evidence>